<protein>
    <recommendedName>
        <fullName evidence="3">ATP synthase F0 subunit 8</fullName>
    </recommendedName>
</protein>
<sequence>MKLSFIAFSWLLIAGFGGLSVFVYNVSSLADDAVNSESKKKLKI</sequence>
<dbReference type="EMBL" id="AP019416">
    <property type="protein sequence ID" value="BBI48596.1"/>
    <property type="molecule type" value="Genomic_DNA"/>
</dbReference>
<name>A0ABN5WNP9_9GAMM</name>
<reference evidence="2" key="1">
    <citation type="journal article" date="2019" name="Microbiol. Resour. Announc.">
        <title>Complete Genome Sequence of Halomonas olivaria, a Moderately Halophilic Bacterium Isolated from Olive Processing Effluents, Obtained by Nanopore Sequencing.</title>
        <authorList>
            <person name="Nagata S."/>
            <person name="Ii K.M."/>
            <person name="Tsukimi T."/>
            <person name="Miura M.C."/>
            <person name="Galipon J."/>
            <person name="Arakawa K."/>
        </authorList>
    </citation>
    <scope>NUCLEOTIDE SEQUENCE [LARGE SCALE GENOMIC DNA]</scope>
    <source>
        <strain evidence="2">TYRC17</strain>
    </source>
</reference>
<evidence type="ECO:0008006" key="3">
    <source>
        <dbReference type="Google" id="ProtNLM"/>
    </source>
</evidence>
<evidence type="ECO:0000313" key="2">
    <source>
        <dbReference type="Proteomes" id="UP000289555"/>
    </source>
</evidence>
<dbReference type="Proteomes" id="UP000289555">
    <property type="component" value="Chromosome"/>
</dbReference>
<evidence type="ECO:0000313" key="1">
    <source>
        <dbReference type="EMBL" id="BBI48596.1"/>
    </source>
</evidence>
<organism evidence="1 2">
    <name type="scientific">Vreelandella olivaria</name>
    <dbReference type="NCBI Taxonomy" id="390919"/>
    <lineage>
        <taxon>Bacteria</taxon>
        <taxon>Pseudomonadati</taxon>
        <taxon>Pseudomonadota</taxon>
        <taxon>Gammaproteobacteria</taxon>
        <taxon>Oceanospirillales</taxon>
        <taxon>Halomonadaceae</taxon>
        <taxon>Vreelandella</taxon>
    </lineage>
</organism>
<keyword evidence="2" id="KW-1185">Reference proteome</keyword>
<gene>
    <name evidence="1" type="ORF">HORIV_10170</name>
</gene>
<proteinExistence type="predicted"/>
<accession>A0ABN5WNP9</accession>